<organism evidence="3 4">
    <name type="scientific">Channa argus</name>
    <name type="common">Northern snakehead</name>
    <name type="synonym">Ophicephalus argus</name>
    <dbReference type="NCBI Taxonomy" id="215402"/>
    <lineage>
        <taxon>Eukaryota</taxon>
        <taxon>Metazoa</taxon>
        <taxon>Chordata</taxon>
        <taxon>Craniata</taxon>
        <taxon>Vertebrata</taxon>
        <taxon>Euteleostomi</taxon>
        <taxon>Actinopterygii</taxon>
        <taxon>Neopterygii</taxon>
        <taxon>Teleostei</taxon>
        <taxon>Neoteleostei</taxon>
        <taxon>Acanthomorphata</taxon>
        <taxon>Anabantaria</taxon>
        <taxon>Anabantiformes</taxon>
        <taxon>Channoidei</taxon>
        <taxon>Channidae</taxon>
        <taxon>Channa</taxon>
    </lineage>
</organism>
<dbReference type="SUPFAM" id="SSF48726">
    <property type="entry name" value="Immunoglobulin"/>
    <property type="match status" value="1"/>
</dbReference>
<name>A0A6G1QWN7_CHAAH</name>
<proteinExistence type="predicted"/>
<gene>
    <name evidence="3" type="ORF">EXN66_Car022178</name>
</gene>
<dbReference type="InterPro" id="IPR007110">
    <property type="entry name" value="Ig-like_dom"/>
</dbReference>
<dbReference type="InterPro" id="IPR036179">
    <property type="entry name" value="Ig-like_dom_sf"/>
</dbReference>
<evidence type="ECO:0000313" key="3">
    <source>
        <dbReference type="EMBL" id="KAF3706486.1"/>
    </source>
</evidence>
<feature type="compositionally biased region" description="Basic and acidic residues" evidence="1">
    <location>
        <begin position="337"/>
        <end position="347"/>
    </location>
</feature>
<evidence type="ECO:0000313" key="4">
    <source>
        <dbReference type="Proteomes" id="UP000503349"/>
    </source>
</evidence>
<dbReference type="PROSITE" id="PS50835">
    <property type="entry name" value="IG_LIKE"/>
    <property type="match status" value="1"/>
</dbReference>
<sequence>MSNAIFKNQARGPWFTCTCDPTAAVQQAALHMQSYVVIVVQFITAVECIFRDRKVTWATDPPSDLEALVNSTIKTTDIKGLFSVESALRVVGSLSNYTYFCFFESADKTQVWTASWKNQESITQEEGHALSIPCIHQHNLQNFSLTWTLTSFSESRVIMKYDSRARHTFNLWEGQAKLDQDLLLLGNGSLLLHKPHHEENTGLYTCTFSGLQNRHIIQTKVNITVASISVDEQSVQRSWWSTAASAAFVLFTILVALPQCIKQRVIETRIVSHTCNGAGRLEGGPHKDLNTVASYTVGQNGAECNRLLLQVEAQDEPADHAPETEKDFEEDSVASPPEDKTEQDEKPTGPPVEGNGGLQCSGLEKD</sequence>
<dbReference type="Proteomes" id="UP000503349">
    <property type="component" value="Chromosome 24"/>
</dbReference>
<protein>
    <recommendedName>
        <fullName evidence="2">Ig-like domain-containing protein</fullName>
    </recommendedName>
</protein>
<dbReference type="Gene3D" id="2.60.40.10">
    <property type="entry name" value="Immunoglobulins"/>
    <property type="match status" value="1"/>
</dbReference>
<evidence type="ECO:0000256" key="1">
    <source>
        <dbReference type="SAM" id="MobiDB-lite"/>
    </source>
</evidence>
<reference evidence="3 4" key="1">
    <citation type="submission" date="2019-02" db="EMBL/GenBank/DDBJ databases">
        <title>Opniocepnalus argus genome.</title>
        <authorList>
            <person name="Zhou C."/>
            <person name="Xiao S."/>
        </authorList>
    </citation>
    <scope>NUCLEOTIDE SEQUENCE [LARGE SCALE GENOMIC DNA]</scope>
    <source>
        <strain evidence="3">OARG1902GOOAL</strain>
        <tissue evidence="3">Muscle</tissue>
    </source>
</reference>
<dbReference type="InterPro" id="IPR013783">
    <property type="entry name" value="Ig-like_fold"/>
</dbReference>
<feature type="domain" description="Ig-like" evidence="2">
    <location>
        <begin position="109"/>
        <end position="224"/>
    </location>
</feature>
<feature type="region of interest" description="Disordered" evidence="1">
    <location>
        <begin position="314"/>
        <end position="366"/>
    </location>
</feature>
<reference evidence="4" key="2">
    <citation type="submission" date="2019-02" db="EMBL/GenBank/DDBJ databases">
        <title>Opniocepnalus argus Var Kimnra genome.</title>
        <authorList>
            <person name="Zhou C."/>
            <person name="Xiao S."/>
        </authorList>
    </citation>
    <scope>NUCLEOTIDE SEQUENCE [LARGE SCALE GENOMIC DNA]</scope>
</reference>
<keyword evidence="4" id="KW-1185">Reference proteome</keyword>
<dbReference type="AlphaFoldDB" id="A0A6G1QWN7"/>
<dbReference type="EMBL" id="CM015735">
    <property type="protein sequence ID" value="KAF3706486.1"/>
    <property type="molecule type" value="Genomic_DNA"/>
</dbReference>
<accession>A0A6G1QWN7</accession>
<evidence type="ECO:0000259" key="2">
    <source>
        <dbReference type="PROSITE" id="PS50835"/>
    </source>
</evidence>